<dbReference type="GO" id="GO:0005634">
    <property type="term" value="C:nucleus"/>
    <property type="evidence" value="ECO:0007669"/>
    <property type="project" value="UniProtKB-SubCell"/>
</dbReference>
<feature type="domain" description="Velvet" evidence="7">
    <location>
        <begin position="72"/>
        <end position="261"/>
    </location>
</feature>
<dbReference type="InterPro" id="IPR037525">
    <property type="entry name" value="Velvet_dom"/>
</dbReference>
<feature type="region of interest" description="Disordered" evidence="6">
    <location>
        <begin position="350"/>
        <end position="394"/>
    </location>
</feature>
<dbReference type="OrthoDB" id="5599552at2759"/>
<dbReference type="InterPro" id="IPR038491">
    <property type="entry name" value="Velvet_dom_sf"/>
</dbReference>
<comment type="caution">
    <text evidence="8">The sequence shown here is derived from an EMBL/GenBank/DDBJ whole genome shotgun (WGS) entry which is preliminary data.</text>
</comment>
<sequence>MIDSLPRLWVNLARRSFIPTVMSKRQSDAKVFERSLKPKLSSGFKFAGSLARDLHPKAPYVVISYSHMQLIRSGSTYTIDIRQHAVNARVCSFKEKGAFDPPASAHHLEAYTPHAVDRRPIDPPPIIQLDTSEVDKTDFLQSTAFFMTATLIHAQGTLQEVYSQRNVRATAGITVQTPSKLKDENGKDGSFCIWNHLSVRQEGQFKLYFRLFERRGLDIVEVASAISNVFTVHNPKHFPGMSQSSYLTRCLASQGVRIRVRNDDKAISKKIQYKDDDGGHTDSTLSSAPSTPSSSTHPVLNRVQQQQLSQPPQSQHQHIPYAITLPRILPKPLDTSPMVPTTLHQSYIPTTSPPYLASPRITQPPRPLPPEGPPSMHADPLRSRQINERHAQQGKANIIQLLSAAETLKEDEIARQAHSEHYE</sequence>
<keyword evidence="3" id="KW-0805">Transcription regulation</keyword>
<gene>
    <name evidence="8" type="ORF">E3P99_03271</name>
</gene>
<dbReference type="AlphaFoldDB" id="A0A4T0FG22"/>
<evidence type="ECO:0000313" key="9">
    <source>
        <dbReference type="Proteomes" id="UP000310189"/>
    </source>
</evidence>
<dbReference type="PANTHER" id="PTHR33572:SF18">
    <property type="entry name" value="SPORE DEVELOPMENT REGULATOR VOSA"/>
    <property type="match status" value="1"/>
</dbReference>
<feature type="region of interest" description="Disordered" evidence="6">
    <location>
        <begin position="270"/>
        <end position="316"/>
    </location>
</feature>
<evidence type="ECO:0000313" key="8">
    <source>
        <dbReference type="EMBL" id="TIA87307.1"/>
    </source>
</evidence>
<keyword evidence="2" id="KW-0749">Sporulation</keyword>
<reference evidence="8 9" key="1">
    <citation type="submission" date="2019-03" db="EMBL/GenBank/DDBJ databases">
        <title>Sequencing 23 genomes of Wallemia ichthyophaga.</title>
        <authorList>
            <person name="Gostincar C."/>
        </authorList>
    </citation>
    <scope>NUCLEOTIDE SEQUENCE [LARGE SCALE GENOMIC DNA]</scope>
    <source>
        <strain evidence="8 9">EXF-5753</strain>
    </source>
</reference>
<evidence type="ECO:0000256" key="4">
    <source>
        <dbReference type="ARBA" id="ARBA00023163"/>
    </source>
</evidence>
<evidence type="ECO:0000256" key="6">
    <source>
        <dbReference type="SAM" id="MobiDB-lite"/>
    </source>
</evidence>
<evidence type="ECO:0000256" key="2">
    <source>
        <dbReference type="ARBA" id="ARBA00022969"/>
    </source>
</evidence>
<feature type="compositionally biased region" description="Pro residues" evidence="6">
    <location>
        <begin position="362"/>
        <end position="373"/>
    </location>
</feature>
<feature type="compositionally biased region" description="Low complexity" evidence="6">
    <location>
        <begin position="283"/>
        <end position="316"/>
    </location>
</feature>
<dbReference type="PANTHER" id="PTHR33572">
    <property type="entry name" value="SPORE DEVELOPMENT REGULATOR VOSA"/>
    <property type="match status" value="1"/>
</dbReference>
<dbReference type="Pfam" id="PF11754">
    <property type="entry name" value="Velvet"/>
    <property type="match status" value="2"/>
</dbReference>
<keyword evidence="9" id="KW-1185">Reference proteome</keyword>
<evidence type="ECO:0000256" key="5">
    <source>
        <dbReference type="ARBA" id="ARBA00023242"/>
    </source>
</evidence>
<organism evidence="8 9">
    <name type="scientific">Wallemia hederae</name>
    <dbReference type="NCBI Taxonomy" id="1540922"/>
    <lineage>
        <taxon>Eukaryota</taxon>
        <taxon>Fungi</taxon>
        <taxon>Dikarya</taxon>
        <taxon>Basidiomycota</taxon>
        <taxon>Wallemiomycotina</taxon>
        <taxon>Wallemiomycetes</taxon>
        <taxon>Wallemiales</taxon>
        <taxon>Wallemiaceae</taxon>
        <taxon>Wallemia</taxon>
    </lineage>
</organism>
<protein>
    <recommendedName>
        <fullName evidence="7">Velvet domain-containing protein</fullName>
    </recommendedName>
</protein>
<comment type="subcellular location">
    <subcellularLocation>
        <location evidence="1">Nucleus</location>
    </subcellularLocation>
</comment>
<name>A0A4T0FG22_9BASI</name>
<dbReference type="Gene3D" id="2.60.40.3960">
    <property type="entry name" value="Velvet domain"/>
    <property type="match status" value="1"/>
</dbReference>
<proteinExistence type="predicted"/>
<feature type="compositionally biased region" description="Basic and acidic residues" evidence="6">
    <location>
        <begin position="379"/>
        <end position="391"/>
    </location>
</feature>
<keyword evidence="5" id="KW-0539">Nucleus</keyword>
<keyword evidence="4" id="KW-0804">Transcription</keyword>
<dbReference type="InterPro" id="IPR021740">
    <property type="entry name" value="Velvet"/>
</dbReference>
<evidence type="ECO:0000256" key="1">
    <source>
        <dbReference type="ARBA" id="ARBA00004123"/>
    </source>
</evidence>
<feature type="compositionally biased region" description="Basic and acidic residues" evidence="6">
    <location>
        <begin position="270"/>
        <end position="280"/>
    </location>
</feature>
<dbReference type="EMBL" id="SPNW01000059">
    <property type="protein sequence ID" value="TIA87307.1"/>
    <property type="molecule type" value="Genomic_DNA"/>
</dbReference>
<dbReference type="GO" id="GO:0030435">
    <property type="term" value="P:sporulation resulting in formation of a cellular spore"/>
    <property type="evidence" value="ECO:0007669"/>
    <property type="project" value="UniProtKB-KW"/>
</dbReference>
<dbReference type="Proteomes" id="UP000310189">
    <property type="component" value="Unassembled WGS sequence"/>
</dbReference>
<dbReference type="PROSITE" id="PS51821">
    <property type="entry name" value="VELVET"/>
    <property type="match status" value="1"/>
</dbReference>
<accession>A0A4T0FG22</accession>
<evidence type="ECO:0000259" key="7">
    <source>
        <dbReference type="PROSITE" id="PS51821"/>
    </source>
</evidence>
<evidence type="ECO:0000256" key="3">
    <source>
        <dbReference type="ARBA" id="ARBA00023015"/>
    </source>
</evidence>